<reference evidence="4 5" key="1">
    <citation type="submission" date="2023-02" db="EMBL/GenBank/DDBJ databases">
        <authorList>
            <person name="Mo P."/>
        </authorList>
    </citation>
    <scope>NUCLEOTIDE SEQUENCE [LARGE SCALE GENOMIC DNA]</scope>
    <source>
        <strain evidence="4 5">HUAS 3</strain>
    </source>
</reference>
<accession>A0ABY7ZM49</accession>
<name>A0ABY7ZM49_9ACTN</name>
<feature type="domain" description="Acb2/Tad1 hairpin" evidence="3">
    <location>
        <begin position="22"/>
        <end position="81"/>
    </location>
</feature>
<evidence type="ECO:0000256" key="2">
    <source>
        <dbReference type="SAM" id="MobiDB-lite"/>
    </source>
</evidence>
<feature type="compositionally biased region" description="Basic and acidic residues" evidence="2">
    <location>
        <begin position="13"/>
        <end position="29"/>
    </location>
</feature>
<organism evidence="4 5">
    <name type="scientific">Micromonospora cathayae</name>
    <dbReference type="NCBI Taxonomy" id="3028804"/>
    <lineage>
        <taxon>Bacteria</taxon>
        <taxon>Bacillati</taxon>
        <taxon>Actinomycetota</taxon>
        <taxon>Actinomycetes</taxon>
        <taxon>Micromonosporales</taxon>
        <taxon>Micromonosporaceae</taxon>
        <taxon>Micromonospora</taxon>
    </lineage>
</organism>
<feature type="region of interest" description="Disordered" evidence="2">
    <location>
        <begin position="1"/>
        <end position="38"/>
    </location>
</feature>
<dbReference type="Proteomes" id="UP001219605">
    <property type="component" value="Chromosome"/>
</dbReference>
<proteinExistence type="predicted"/>
<dbReference type="Pfam" id="PF24729">
    <property type="entry name" value="Acb2_Tad1_hairpin"/>
    <property type="match status" value="1"/>
</dbReference>
<protein>
    <recommendedName>
        <fullName evidence="3">Acb2/Tad1 hairpin domain-containing protein</fullName>
    </recommendedName>
</protein>
<gene>
    <name evidence="4" type="ORF">PVK37_26845</name>
</gene>
<sequence length="93" mass="10347">MSDSSHSNPYTGLDDRQRYELDRRCDHHPPSPAAVEQHQAWRKTIKDAMAYAMQHLPSGRETSMTLSALDDALMYGNAAIARPPMPGGRKSGH</sequence>
<evidence type="ECO:0000256" key="1">
    <source>
        <dbReference type="ARBA" id="ARBA00022741"/>
    </source>
</evidence>
<dbReference type="RefSeq" id="WP_275030608.1">
    <property type="nucleotide sequence ID" value="NZ_CP118615.1"/>
</dbReference>
<dbReference type="EMBL" id="CP118615">
    <property type="protein sequence ID" value="WDZ84049.1"/>
    <property type="molecule type" value="Genomic_DNA"/>
</dbReference>
<evidence type="ECO:0000259" key="3">
    <source>
        <dbReference type="Pfam" id="PF24729"/>
    </source>
</evidence>
<feature type="compositionally biased region" description="Polar residues" evidence="2">
    <location>
        <begin position="1"/>
        <end position="10"/>
    </location>
</feature>
<keyword evidence="1" id="KW-0547">Nucleotide-binding</keyword>
<keyword evidence="5" id="KW-1185">Reference proteome</keyword>
<evidence type="ECO:0000313" key="4">
    <source>
        <dbReference type="EMBL" id="WDZ84049.1"/>
    </source>
</evidence>
<evidence type="ECO:0000313" key="5">
    <source>
        <dbReference type="Proteomes" id="UP001219605"/>
    </source>
</evidence>
<dbReference type="InterPro" id="IPR056098">
    <property type="entry name" value="Acb2/Tad1_hairpin"/>
</dbReference>